<dbReference type="SUPFAM" id="SSF56300">
    <property type="entry name" value="Metallo-dependent phosphatases"/>
    <property type="match status" value="1"/>
</dbReference>
<dbReference type="PANTHER" id="PTHR30337:SF7">
    <property type="entry name" value="PHOSPHOESTERASE"/>
    <property type="match status" value="1"/>
</dbReference>
<dbReference type="GO" id="GO:0004527">
    <property type="term" value="F:exonuclease activity"/>
    <property type="evidence" value="ECO:0007669"/>
    <property type="project" value="UniProtKB-KW"/>
</dbReference>
<proteinExistence type="predicted"/>
<dbReference type="Proteomes" id="UP000322267">
    <property type="component" value="Unassembled WGS sequence"/>
</dbReference>
<dbReference type="InterPro" id="IPR041796">
    <property type="entry name" value="Mre11_N"/>
</dbReference>
<keyword evidence="1" id="KW-0378">Hydrolase</keyword>
<sequence>MRERAFVSNERRVDSVNKVTFIHTADLHLDSPFKGLKHFPEELFQRVQNSTFASFERIVEHAVKRKVDFFIISGDLYDEEDRSIRAQARLKRQFQRLDEAGIAVYIIHGNHDYLGNYWSHLEMPDNVKVFGAEVEEVIHPTNGGREVHLYGFSYDKRHVLERKAAGYPPARKDGDIHIGLLHGSEAGETSAHEPYAPFSLTELKEKNYDYWALGHIHVRQLLSASPPIVYPGNIQGRHRKETGPKGCYAVTIENEEAELEFIETQEILWEKTSISLKEETKLSQVFELCKSEMERFRREGGTFLEIELTDIEKIGAEVLQKIQSGEILEAFQDGEEYQEDFVWVHSLRIKENTGVGYIEGQETFLNEMIQNIQGWDDQSWDEASSVLFLHPQAHRYIDSLQPEEKEEIKEAVLSMLQTSFSYKD</sequence>
<dbReference type="InterPro" id="IPR050535">
    <property type="entry name" value="DNA_Repair-Maintenance_Comp"/>
</dbReference>
<gene>
    <name evidence="3" type="ORF">FZC78_16020</name>
</gene>
<dbReference type="InterPro" id="IPR004843">
    <property type="entry name" value="Calcineurin-like_PHP"/>
</dbReference>
<dbReference type="Gene3D" id="3.60.21.10">
    <property type="match status" value="1"/>
</dbReference>
<keyword evidence="3" id="KW-0540">Nuclease</keyword>
<name>A0A5D4NRN8_9BACI</name>
<accession>A0A5D4NRN8</accession>
<dbReference type="CDD" id="cd00840">
    <property type="entry name" value="MPP_Mre11_N"/>
    <property type="match status" value="1"/>
</dbReference>
<dbReference type="PANTHER" id="PTHR30337">
    <property type="entry name" value="COMPONENT OF ATP-DEPENDENT DSDNA EXONUCLEASE"/>
    <property type="match status" value="1"/>
</dbReference>
<protein>
    <submittedName>
        <fullName evidence="3">DNA repair exonuclease</fullName>
    </submittedName>
</protein>
<comment type="caution">
    <text evidence="3">The sequence shown here is derived from an EMBL/GenBank/DDBJ whole genome shotgun (WGS) entry which is preliminary data.</text>
</comment>
<reference evidence="3 4" key="1">
    <citation type="submission" date="2019-08" db="EMBL/GenBank/DDBJ databases">
        <title>Bacillus genomes from the desert of Cuatro Cienegas, Coahuila.</title>
        <authorList>
            <person name="Olmedo-Alvarez G."/>
        </authorList>
    </citation>
    <scope>NUCLEOTIDE SEQUENCE [LARGE SCALE GENOMIC DNA]</scope>
    <source>
        <strain evidence="3 4">CH34_1T</strain>
    </source>
</reference>
<evidence type="ECO:0000313" key="4">
    <source>
        <dbReference type="Proteomes" id="UP000322267"/>
    </source>
</evidence>
<dbReference type="Pfam" id="PF00149">
    <property type="entry name" value="Metallophos"/>
    <property type="match status" value="1"/>
</dbReference>
<dbReference type="EMBL" id="VTEI01000008">
    <property type="protein sequence ID" value="TYS15502.1"/>
    <property type="molecule type" value="Genomic_DNA"/>
</dbReference>
<keyword evidence="3" id="KW-0269">Exonuclease</keyword>
<feature type="domain" description="Calcineurin-like phosphoesterase" evidence="2">
    <location>
        <begin position="20"/>
        <end position="218"/>
    </location>
</feature>
<dbReference type="InterPro" id="IPR014576">
    <property type="entry name" value="Pesterase_YhaO"/>
</dbReference>
<dbReference type="InterPro" id="IPR029052">
    <property type="entry name" value="Metallo-depent_PP-like"/>
</dbReference>
<evidence type="ECO:0000256" key="1">
    <source>
        <dbReference type="ARBA" id="ARBA00022801"/>
    </source>
</evidence>
<evidence type="ECO:0000313" key="3">
    <source>
        <dbReference type="EMBL" id="TYS15502.1"/>
    </source>
</evidence>
<dbReference type="PIRSF" id="PIRSF033091">
    <property type="entry name" value="Pesterase_YhaO"/>
    <property type="match status" value="1"/>
</dbReference>
<evidence type="ECO:0000259" key="2">
    <source>
        <dbReference type="Pfam" id="PF00149"/>
    </source>
</evidence>
<dbReference type="AlphaFoldDB" id="A0A5D4NRN8"/>
<dbReference type="OrthoDB" id="9773856at2"/>
<organism evidence="3 4">
    <name type="scientific">Rossellomorea vietnamensis</name>
    <dbReference type="NCBI Taxonomy" id="218284"/>
    <lineage>
        <taxon>Bacteria</taxon>
        <taxon>Bacillati</taxon>
        <taxon>Bacillota</taxon>
        <taxon>Bacilli</taxon>
        <taxon>Bacillales</taxon>
        <taxon>Bacillaceae</taxon>
        <taxon>Rossellomorea</taxon>
    </lineage>
</organism>